<dbReference type="CDD" id="cd06259">
    <property type="entry name" value="YdcF-like"/>
    <property type="match status" value="1"/>
</dbReference>
<keyword evidence="1" id="KW-0732">Signal</keyword>
<dbReference type="AlphaFoldDB" id="A0A318PQM8"/>
<feature type="signal peptide" evidence="1">
    <location>
        <begin position="1"/>
        <end position="22"/>
    </location>
</feature>
<dbReference type="Gene3D" id="3.40.50.620">
    <property type="entry name" value="HUPs"/>
    <property type="match status" value="1"/>
</dbReference>
<dbReference type="PANTHER" id="PTHR30336:SF20">
    <property type="entry name" value="DUF218 DOMAIN-CONTAINING PROTEIN"/>
    <property type="match status" value="1"/>
</dbReference>
<feature type="domain" description="DUF218" evidence="2">
    <location>
        <begin position="232"/>
        <end position="342"/>
    </location>
</feature>
<dbReference type="InterPro" id="IPR003848">
    <property type="entry name" value="DUF218"/>
</dbReference>
<organism evidence="3 4">
    <name type="scientific">Gluconacetobacter entanii</name>
    <dbReference type="NCBI Taxonomy" id="108528"/>
    <lineage>
        <taxon>Bacteria</taxon>
        <taxon>Pseudomonadati</taxon>
        <taxon>Pseudomonadota</taxon>
        <taxon>Alphaproteobacteria</taxon>
        <taxon>Acetobacterales</taxon>
        <taxon>Acetobacteraceae</taxon>
        <taxon>Gluconacetobacter</taxon>
    </lineage>
</organism>
<dbReference type="PANTHER" id="PTHR30336">
    <property type="entry name" value="INNER MEMBRANE PROTEIN, PROBABLE PERMEASE"/>
    <property type="match status" value="1"/>
</dbReference>
<dbReference type="InterPro" id="IPR051599">
    <property type="entry name" value="Cell_Envelope_Assoc"/>
</dbReference>
<reference evidence="3 4" key="1">
    <citation type="submission" date="2017-07" db="EMBL/GenBank/DDBJ databases">
        <title>A draft genome sequence of Gluconacetobacter entanii LTH 4560.</title>
        <authorList>
            <person name="Skraban J."/>
            <person name="Cleenwerck I."/>
            <person name="Vandamme P."/>
            <person name="Trcek J."/>
        </authorList>
    </citation>
    <scope>NUCLEOTIDE SEQUENCE [LARGE SCALE GENOMIC DNA]</scope>
    <source>
        <strain evidence="3 4">LTH 4560</strain>
    </source>
</reference>
<evidence type="ECO:0000313" key="4">
    <source>
        <dbReference type="Proteomes" id="UP000248301"/>
    </source>
</evidence>
<gene>
    <name evidence="3" type="ORF">CFR72_11760</name>
</gene>
<dbReference type="InterPro" id="IPR014729">
    <property type="entry name" value="Rossmann-like_a/b/a_fold"/>
</dbReference>
<evidence type="ECO:0000259" key="2">
    <source>
        <dbReference type="Pfam" id="PF02698"/>
    </source>
</evidence>
<evidence type="ECO:0000313" key="3">
    <source>
        <dbReference type="EMBL" id="PYD62579.1"/>
    </source>
</evidence>
<dbReference type="EMBL" id="NKUF01000029">
    <property type="protein sequence ID" value="PYD62579.1"/>
    <property type="molecule type" value="Genomic_DNA"/>
</dbReference>
<name>A0A318PQM8_9PROT</name>
<sequence>MFRTGLVIICAGLFGAVSPVAAQTIPQGRDHVTESLQRRIFPQFSDIMSNAGLKKTIFSEGDIQKILQDRRMRVADALKCMPAPRCEVEAWKITPDEQRIIGEVFARLAARLPVFRTYGAAQWQRDADAVNYILSVYGEGASPHYPRIDAMTQDATAKDYGQLVSGLQLHALQVAPQPDEDVFSAPIHYAMLMLDMNDRDDAIHFPMLWQEWNAQALHAARNLNWRHYPYSAIIVPGAGPEQAGVALSAMGKFRLMLAVEAFCKGLAPFILVSGGAVHPAQTRYVEAEEMRRALVTRFGIPERNIIMEPYARHTTTNLRNASRQLATLNAPQQQPALIITDQDQSAYIESQTFAQRNQKELGCEPGTLGKRISPFAIPFHPDARCNATDPQDPLDP</sequence>
<dbReference type="GO" id="GO:0005886">
    <property type="term" value="C:plasma membrane"/>
    <property type="evidence" value="ECO:0007669"/>
    <property type="project" value="TreeGrafter"/>
</dbReference>
<dbReference type="Pfam" id="PF02698">
    <property type="entry name" value="DUF218"/>
    <property type="match status" value="1"/>
</dbReference>
<evidence type="ECO:0000256" key="1">
    <source>
        <dbReference type="SAM" id="SignalP"/>
    </source>
</evidence>
<dbReference type="Proteomes" id="UP000248301">
    <property type="component" value="Unassembled WGS sequence"/>
</dbReference>
<feature type="chain" id="PRO_5016370233" description="DUF218 domain-containing protein" evidence="1">
    <location>
        <begin position="23"/>
        <end position="396"/>
    </location>
</feature>
<accession>A0A318PQM8</accession>
<protein>
    <recommendedName>
        <fullName evidence="2">DUF218 domain-containing protein</fullName>
    </recommendedName>
</protein>
<proteinExistence type="predicted"/>
<comment type="caution">
    <text evidence="3">The sequence shown here is derived from an EMBL/GenBank/DDBJ whole genome shotgun (WGS) entry which is preliminary data.</text>
</comment>